<dbReference type="Proteomes" id="UP000660745">
    <property type="component" value="Unassembled WGS sequence"/>
</dbReference>
<sequence>MRVVSFGDLGAAELDTWHALRAANPALDSPYFHPGFAAAVHAAGRAVQVAVATGGGGIVALVAYHREGRLLRPVGWPGADFQGPVVAAGGEFRPLDLLRGGPTGYAFDHLVDRAPGFEPWVVSRRPSPYLDVTGGLAGYLGRASKSGKDNMGQARRRAAKAEREHGAVRFVADSADPEALARVIALKRAQYAATGARDYFAEPDRARLLESLWRTRDGSFGGVLSTLHAGPRLLAAHFGLRAGGVLHWWFPVYDPEFARLSPGWILLRELVGAAPALGISRIDLGRGEDEYKRRAKTGQTQVGQGLVTRNPVRRAAASAMVHARAILRDVRTRTQP</sequence>
<reference evidence="2" key="1">
    <citation type="journal article" date="2014" name="Int. J. Syst. Evol. Microbiol.">
        <title>Complete genome sequence of Corynebacterium casei LMG S-19264T (=DSM 44701T), isolated from a smear-ripened cheese.</title>
        <authorList>
            <consortium name="US DOE Joint Genome Institute (JGI-PGF)"/>
            <person name="Walter F."/>
            <person name="Albersmeier A."/>
            <person name="Kalinowski J."/>
            <person name="Ruckert C."/>
        </authorList>
    </citation>
    <scope>NUCLEOTIDE SEQUENCE</scope>
    <source>
        <strain evidence="2">CGMCC 4.7430</strain>
    </source>
</reference>
<dbReference type="SUPFAM" id="SSF55729">
    <property type="entry name" value="Acyl-CoA N-acyltransferases (Nat)"/>
    <property type="match status" value="1"/>
</dbReference>
<evidence type="ECO:0000259" key="1">
    <source>
        <dbReference type="Pfam" id="PF13480"/>
    </source>
</evidence>
<evidence type="ECO:0000313" key="2">
    <source>
        <dbReference type="EMBL" id="GGP12673.1"/>
    </source>
</evidence>
<name>A0A918A9V9_9ACTN</name>
<feature type="domain" description="BioF2-like acetyltransferase" evidence="1">
    <location>
        <begin position="153"/>
        <end position="293"/>
    </location>
</feature>
<keyword evidence="3" id="KW-1185">Reference proteome</keyword>
<comment type="caution">
    <text evidence="2">The sequence shown here is derived from an EMBL/GenBank/DDBJ whole genome shotgun (WGS) entry which is preliminary data.</text>
</comment>
<evidence type="ECO:0000313" key="3">
    <source>
        <dbReference type="Proteomes" id="UP000660745"/>
    </source>
</evidence>
<organism evidence="2 3">
    <name type="scientific">Nonomuraea glycinis</name>
    <dbReference type="NCBI Taxonomy" id="2047744"/>
    <lineage>
        <taxon>Bacteria</taxon>
        <taxon>Bacillati</taxon>
        <taxon>Actinomycetota</taxon>
        <taxon>Actinomycetes</taxon>
        <taxon>Streptosporangiales</taxon>
        <taxon>Streptosporangiaceae</taxon>
        <taxon>Nonomuraea</taxon>
    </lineage>
</organism>
<dbReference type="AlphaFoldDB" id="A0A918A9V9"/>
<dbReference type="Gene3D" id="3.40.630.30">
    <property type="match status" value="1"/>
</dbReference>
<dbReference type="Pfam" id="PF13480">
    <property type="entry name" value="Acetyltransf_6"/>
    <property type="match status" value="1"/>
</dbReference>
<proteinExistence type="predicted"/>
<dbReference type="EMBL" id="BMNK01000012">
    <property type="protein sequence ID" value="GGP12673.1"/>
    <property type="molecule type" value="Genomic_DNA"/>
</dbReference>
<dbReference type="InterPro" id="IPR016181">
    <property type="entry name" value="Acyl_CoA_acyltransferase"/>
</dbReference>
<reference evidence="2" key="2">
    <citation type="submission" date="2020-09" db="EMBL/GenBank/DDBJ databases">
        <authorList>
            <person name="Sun Q."/>
            <person name="Zhou Y."/>
        </authorList>
    </citation>
    <scope>NUCLEOTIDE SEQUENCE</scope>
    <source>
        <strain evidence="2">CGMCC 4.7430</strain>
    </source>
</reference>
<gene>
    <name evidence="2" type="ORF">GCM10012278_61410</name>
</gene>
<protein>
    <submittedName>
        <fullName evidence="2">Cellulose biosynthesis protein CelD</fullName>
    </submittedName>
</protein>
<accession>A0A918A9V9</accession>
<dbReference type="InterPro" id="IPR038740">
    <property type="entry name" value="BioF2-like_GNAT_dom"/>
</dbReference>